<dbReference type="AlphaFoldDB" id="A0A381YSN8"/>
<reference evidence="1" key="1">
    <citation type="submission" date="2018-05" db="EMBL/GenBank/DDBJ databases">
        <authorList>
            <person name="Lanie J.A."/>
            <person name="Ng W.-L."/>
            <person name="Kazmierczak K.M."/>
            <person name="Andrzejewski T.M."/>
            <person name="Davidsen T.M."/>
            <person name="Wayne K.J."/>
            <person name="Tettelin H."/>
            <person name="Glass J.I."/>
            <person name="Rusch D."/>
            <person name="Podicherti R."/>
            <person name="Tsui H.-C.T."/>
            <person name="Winkler M.E."/>
        </authorList>
    </citation>
    <scope>NUCLEOTIDE SEQUENCE</scope>
</reference>
<protein>
    <submittedName>
        <fullName evidence="1">Uncharacterized protein</fullName>
    </submittedName>
</protein>
<evidence type="ECO:0000313" key="1">
    <source>
        <dbReference type="EMBL" id="SVA80056.1"/>
    </source>
</evidence>
<accession>A0A381YSN8</accession>
<gene>
    <name evidence="1" type="ORF">METZ01_LOCUS132910</name>
</gene>
<name>A0A381YSN8_9ZZZZ</name>
<sequence>MDLSVSLSFTKPEIVVAQDWVK</sequence>
<dbReference type="EMBL" id="UINC01018969">
    <property type="protein sequence ID" value="SVA80056.1"/>
    <property type="molecule type" value="Genomic_DNA"/>
</dbReference>
<proteinExistence type="predicted"/>
<organism evidence="1">
    <name type="scientific">marine metagenome</name>
    <dbReference type="NCBI Taxonomy" id="408172"/>
    <lineage>
        <taxon>unclassified sequences</taxon>
        <taxon>metagenomes</taxon>
        <taxon>ecological metagenomes</taxon>
    </lineage>
</organism>